<evidence type="ECO:0000256" key="6">
    <source>
        <dbReference type="ARBA" id="ARBA00024916"/>
    </source>
</evidence>
<evidence type="ECO:0000256" key="7">
    <source>
        <dbReference type="ARBA" id="ARBA00030776"/>
    </source>
</evidence>
<keyword evidence="12" id="KW-0251">Elongation factor</keyword>
<evidence type="ECO:0000313" key="12">
    <source>
        <dbReference type="EMBL" id="MFC0342378.1"/>
    </source>
</evidence>
<gene>
    <name evidence="8 12" type="primary">greA</name>
    <name evidence="12" type="ORF">ACFFII_16595</name>
</gene>
<dbReference type="SUPFAM" id="SSF46557">
    <property type="entry name" value="GreA transcript cleavage protein, N-terminal domain"/>
    <property type="match status" value="1"/>
</dbReference>
<name>A0ABV6I828_9RHOB</name>
<dbReference type="SUPFAM" id="SSF54534">
    <property type="entry name" value="FKBP-like"/>
    <property type="match status" value="1"/>
</dbReference>
<dbReference type="InterPro" id="IPR018151">
    <property type="entry name" value="TF_GreA/GreB_CS"/>
</dbReference>
<feature type="domain" description="Transcription elongation factor GreA/GreB N-terminal" evidence="11">
    <location>
        <begin position="4"/>
        <end position="74"/>
    </location>
</feature>
<evidence type="ECO:0000256" key="4">
    <source>
        <dbReference type="ARBA" id="ARBA00023125"/>
    </source>
</evidence>
<comment type="function">
    <text evidence="6 8 9">Necessary for efficient RNA polymerase transcription elongation past template-encoded arresting sites. The arresting sites in DNA have the property of trapping a certain fraction of elongating RNA polymerases that pass through, resulting in locked ternary complexes. Cleavage of the nascent transcript by cleavage factors such as GreA or GreB allows the resumption of elongation from the new 3'terminus. GreA releases sequences of 2 to 3 nucleotides.</text>
</comment>
<keyword evidence="3 8" id="KW-0805">Transcription regulation</keyword>
<dbReference type="Pfam" id="PF03449">
    <property type="entry name" value="GreA_GreB_N"/>
    <property type="match status" value="1"/>
</dbReference>
<dbReference type="PROSITE" id="PS00829">
    <property type="entry name" value="GREAB_1"/>
    <property type="match status" value="1"/>
</dbReference>
<reference evidence="12 13" key="1">
    <citation type="submission" date="2024-09" db="EMBL/GenBank/DDBJ databases">
        <authorList>
            <person name="Sun Q."/>
            <person name="Mori K."/>
        </authorList>
    </citation>
    <scope>NUCLEOTIDE SEQUENCE [LARGE SCALE GENOMIC DNA]</scope>
    <source>
        <strain evidence="12 13">KCTC 22789</strain>
    </source>
</reference>
<dbReference type="GO" id="GO:0003746">
    <property type="term" value="F:translation elongation factor activity"/>
    <property type="evidence" value="ECO:0007669"/>
    <property type="project" value="UniProtKB-KW"/>
</dbReference>
<evidence type="ECO:0000256" key="5">
    <source>
        <dbReference type="ARBA" id="ARBA00023163"/>
    </source>
</evidence>
<dbReference type="PIRSF" id="PIRSF006092">
    <property type="entry name" value="GreA_GreB"/>
    <property type="match status" value="1"/>
</dbReference>
<accession>A0ABV6I828</accession>
<dbReference type="NCBIfam" id="NF001261">
    <property type="entry name" value="PRK00226.1-2"/>
    <property type="match status" value="1"/>
</dbReference>
<evidence type="ECO:0000256" key="1">
    <source>
        <dbReference type="ARBA" id="ARBA00008213"/>
    </source>
</evidence>
<dbReference type="PANTHER" id="PTHR30437:SF4">
    <property type="entry name" value="TRANSCRIPTION ELONGATION FACTOR GREA"/>
    <property type="match status" value="1"/>
</dbReference>
<feature type="domain" description="Transcription elongation factor GreA/GreB C-terminal" evidence="10">
    <location>
        <begin position="82"/>
        <end position="155"/>
    </location>
</feature>
<dbReference type="Gene3D" id="1.10.287.180">
    <property type="entry name" value="Transcription elongation factor, GreA/GreB, N-terminal domain"/>
    <property type="match status" value="1"/>
</dbReference>
<dbReference type="HAMAP" id="MF_00105">
    <property type="entry name" value="GreA_GreB"/>
    <property type="match status" value="1"/>
</dbReference>
<dbReference type="InterPro" id="IPR036953">
    <property type="entry name" value="GreA/GreB_C_sf"/>
</dbReference>
<dbReference type="PANTHER" id="PTHR30437">
    <property type="entry name" value="TRANSCRIPTION ELONGATION FACTOR GREA"/>
    <property type="match status" value="1"/>
</dbReference>
<organism evidence="12 13">
    <name type="scientific">Paracoccus niistensis</name>
    <dbReference type="NCBI Taxonomy" id="632935"/>
    <lineage>
        <taxon>Bacteria</taxon>
        <taxon>Pseudomonadati</taxon>
        <taxon>Pseudomonadota</taxon>
        <taxon>Alphaproteobacteria</taxon>
        <taxon>Rhodobacterales</taxon>
        <taxon>Paracoccaceae</taxon>
        <taxon>Paracoccus</taxon>
    </lineage>
</organism>
<evidence type="ECO:0000256" key="3">
    <source>
        <dbReference type="ARBA" id="ARBA00023015"/>
    </source>
</evidence>
<dbReference type="NCBIfam" id="TIGR01462">
    <property type="entry name" value="greA"/>
    <property type="match status" value="1"/>
</dbReference>
<dbReference type="InterPro" id="IPR028624">
    <property type="entry name" value="Tscrpt_elong_fac_GreA/B"/>
</dbReference>
<keyword evidence="12" id="KW-0648">Protein biosynthesis</keyword>
<evidence type="ECO:0000259" key="11">
    <source>
        <dbReference type="Pfam" id="PF03449"/>
    </source>
</evidence>
<keyword evidence="13" id="KW-1185">Reference proteome</keyword>
<dbReference type="InterPro" id="IPR023459">
    <property type="entry name" value="Tscrpt_elong_fac_GreA/B_fam"/>
</dbReference>
<comment type="caution">
    <text evidence="12">The sequence shown here is derived from an EMBL/GenBank/DDBJ whole genome shotgun (WGS) entry which is preliminary data.</text>
</comment>
<dbReference type="Gene3D" id="3.10.50.30">
    <property type="entry name" value="Transcription elongation factor, GreA/GreB, C-terminal domain"/>
    <property type="match status" value="1"/>
</dbReference>
<evidence type="ECO:0000313" key="13">
    <source>
        <dbReference type="Proteomes" id="UP001589799"/>
    </source>
</evidence>
<evidence type="ECO:0000256" key="9">
    <source>
        <dbReference type="RuleBase" id="RU000556"/>
    </source>
</evidence>
<dbReference type="InterPro" id="IPR022691">
    <property type="entry name" value="Tscrpt_elong_fac_GreA/B_N"/>
</dbReference>
<sequence>MEKIPMTRAGFDQLDAELRDLKAVERPAVIRAIAEAREHGDLSENAEYHAAREKQSFIEGRIKELEMIISRAEVIDPAKLSGSVKFGAKVTVVDEDTDEEKTFQLVGEQEADLERGLLNVRSPLARALIGKDEGDSVEVTTPGGQKSYEILSIRYE</sequence>
<dbReference type="NCBIfam" id="NF001264">
    <property type="entry name" value="PRK00226.1-5"/>
    <property type="match status" value="1"/>
</dbReference>
<proteinExistence type="inferred from homology"/>
<dbReference type="InterPro" id="IPR036805">
    <property type="entry name" value="Tscrpt_elong_fac_GreA/B_N_sf"/>
</dbReference>
<dbReference type="InterPro" id="IPR001437">
    <property type="entry name" value="Tscrpt_elong_fac_GreA/B_C"/>
</dbReference>
<protein>
    <recommendedName>
        <fullName evidence="2 8">Transcription elongation factor GreA</fullName>
    </recommendedName>
    <alternativeName>
        <fullName evidence="7 8">Transcript cleavage factor GreA</fullName>
    </alternativeName>
</protein>
<evidence type="ECO:0000256" key="2">
    <source>
        <dbReference type="ARBA" id="ARBA00013729"/>
    </source>
</evidence>
<comment type="similarity">
    <text evidence="1 8 9">Belongs to the GreA/GreB family.</text>
</comment>
<evidence type="ECO:0000259" key="10">
    <source>
        <dbReference type="Pfam" id="PF01272"/>
    </source>
</evidence>
<dbReference type="EMBL" id="JBHLWE010000049">
    <property type="protein sequence ID" value="MFC0342378.1"/>
    <property type="molecule type" value="Genomic_DNA"/>
</dbReference>
<evidence type="ECO:0000256" key="8">
    <source>
        <dbReference type="HAMAP-Rule" id="MF_00105"/>
    </source>
</evidence>
<dbReference type="RefSeq" id="WP_377699982.1">
    <property type="nucleotide sequence ID" value="NZ_JBHLWE010000049.1"/>
</dbReference>
<keyword evidence="5 8" id="KW-0804">Transcription</keyword>
<keyword evidence="4 8" id="KW-0238">DNA-binding</keyword>
<dbReference type="NCBIfam" id="NF001263">
    <property type="entry name" value="PRK00226.1-4"/>
    <property type="match status" value="1"/>
</dbReference>
<dbReference type="Pfam" id="PF01272">
    <property type="entry name" value="GreA_GreB"/>
    <property type="match status" value="1"/>
</dbReference>
<dbReference type="Proteomes" id="UP001589799">
    <property type="component" value="Unassembled WGS sequence"/>
</dbReference>
<dbReference type="InterPro" id="IPR006359">
    <property type="entry name" value="Tscrpt_elong_fac_GreA"/>
</dbReference>